<dbReference type="AlphaFoldDB" id="A0A108T475"/>
<evidence type="ECO:0000313" key="2">
    <source>
        <dbReference type="Proteomes" id="UP000056419"/>
    </source>
</evidence>
<protein>
    <submittedName>
        <fullName evidence="1">Uncharacterized protein</fullName>
    </submittedName>
</protein>
<organism evidence="1 2">
    <name type="scientific">Bacteroides stercoris</name>
    <dbReference type="NCBI Taxonomy" id="46506"/>
    <lineage>
        <taxon>Bacteria</taxon>
        <taxon>Pseudomonadati</taxon>
        <taxon>Bacteroidota</taxon>
        <taxon>Bacteroidia</taxon>
        <taxon>Bacteroidales</taxon>
        <taxon>Bacteroidaceae</taxon>
        <taxon>Bacteroides</taxon>
    </lineage>
</organism>
<proteinExistence type="predicted"/>
<evidence type="ECO:0000313" key="1">
    <source>
        <dbReference type="EMBL" id="KWR52956.1"/>
    </source>
</evidence>
<accession>A0A108T475</accession>
<dbReference type="Proteomes" id="UP000056419">
    <property type="component" value="Unassembled WGS sequence"/>
</dbReference>
<dbReference type="PATRIC" id="fig|46506.5.peg.2827"/>
<comment type="caution">
    <text evidence="1">The sequence shown here is derived from an EMBL/GenBank/DDBJ whole genome shotgun (WGS) entry which is preliminary data.</text>
</comment>
<gene>
    <name evidence="1" type="ORF">AA415_02634</name>
</gene>
<name>A0A108T475_BACSE</name>
<keyword evidence="2" id="KW-1185">Reference proteome</keyword>
<reference evidence="1 2" key="1">
    <citation type="journal article" date="2016" name="BMC Genomics">
        <title>Type VI secretion systems of human gut Bacteroidales segregate into three genetic architectures, two of which are contained on mobile genetic elements.</title>
        <authorList>
            <person name="Coyne M.J."/>
            <person name="Roelofs K.G."/>
            <person name="Comstock L.E."/>
        </authorList>
    </citation>
    <scope>NUCLEOTIDE SEQUENCE [LARGE SCALE GENOMIC DNA]</scope>
    <source>
        <strain evidence="1 2">CL09T03C01</strain>
    </source>
</reference>
<sequence length="146" mass="16066">MDVGELIGIATSQKNGLQKYNLIPNFSNSGGIWCIGTLPNNNFLCTFLISVNNTSFKQCGVSLLQIIGTGTENFKANYKSLIKGTQEAKFYAKYNEKGINVYVDAPANITVSILSYSHMAKDFYFNLEKQESLPEGCTQAVDVDTL</sequence>
<dbReference type="EMBL" id="LRGC01000016">
    <property type="protein sequence ID" value="KWR52956.1"/>
    <property type="molecule type" value="Genomic_DNA"/>
</dbReference>